<dbReference type="RefSeq" id="WP_369602340.1">
    <property type="nucleotide sequence ID" value="NZ_CP154858.1"/>
</dbReference>
<feature type="chain" id="PRO_5044257017" evidence="1">
    <location>
        <begin position="26"/>
        <end position="191"/>
    </location>
</feature>
<gene>
    <name evidence="2" type="ORF">AAIA72_05075</name>
</gene>
<organism evidence="2">
    <name type="scientific">Thermohahella caldifontis</name>
    <dbReference type="NCBI Taxonomy" id="3142973"/>
    <lineage>
        <taxon>Bacteria</taxon>
        <taxon>Pseudomonadati</taxon>
        <taxon>Pseudomonadota</taxon>
        <taxon>Gammaproteobacteria</taxon>
        <taxon>Oceanospirillales</taxon>
        <taxon>Hahellaceae</taxon>
        <taxon>Thermohahella</taxon>
    </lineage>
</organism>
<name>A0AB39UYI2_9GAMM</name>
<sequence>MVRIKTLFPALAISGALLVSVPASADSPDILNWLISVDRKKGVEPVTNDTWAEECGACHVAYPPGLLPARSWKALLAPKALADHFGENAELDEDTLKVLTEYATTHAADQSLYKRSRKIMASIRDDETPLRITETRYIRRKHGEIPEKYIKGNPKVGSLSNCNACHTEIDKGVFDDDTVIIPGVGRDWEDD</sequence>
<dbReference type="Pfam" id="PF09626">
    <property type="entry name" value="DHC"/>
    <property type="match status" value="1"/>
</dbReference>
<protein>
    <submittedName>
        <fullName evidence="2">Diheme cytochrome c</fullName>
    </submittedName>
</protein>
<reference evidence="2" key="1">
    <citation type="submission" date="2024-05" db="EMBL/GenBank/DDBJ databases">
        <title>Genome sequencing of novel strain.</title>
        <authorList>
            <person name="Ganbat D."/>
            <person name="Ganbat S."/>
            <person name="Lee S.-J."/>
        </authorList>
    </citation>
    <scope>NUCLEOTIDE SEQUENCE</scope>
    <source>
        <strain evidence="2">SMD15-11</strain>
    </source>
</reference>
<proteinExistence type="predicted"/>
<feature type="signal peptide" evidence="1">
    <location>
        <begin position="1"/>
        <end position="25"/>
    </location>
</feature>
<evidence type="ECO:0000256" key="1">
    <source>
        <dbReference type="SAM" id="SignalP"/>
    </source>
</evidence>
<accession>A0AB39UYI2</accession>
<dbReference type="AlphaFoldDB" id="A0AB39UYI2"/>
<dbReference type="InterPro" id="IPR018588">
    <property type="entry name" value="Dihaem_cytochrome-c"/>
</dbReference>
<keyword evidence="1" id="KW-0732">Signal</keyword>
<dbReference type="KEGG" id="tcd:AAIA72_05075"/>
<evidence type="ECO:0000313" key="2">
    <source>
        <dbReference type="EMBL" id="XDT73346.1"/>
    </source>
</evidence>
<dbReference type="EMBL" id="CP154858">
    <property type="protein sequence ID" value="XDT73346.1"/>
    <property type="molecule type" value="Genomic_DNA"/>
</dbReference>